<dbReference type="PANTHER" id="PTHR22946:SF9">
    <property type="entry name" value="POLYKETIDE TRANSFERASE AF380"/>
    <property type="match status" value="1"/>
</dbReference>
<protein>
    <submittedName>
        <fullName evidence="4">Alpha/beta fold hydrolase</fullName>
    </submittedName>
</protein>
<reference evidence="4 5" key="1">
    <citation type="submission" date="2019-10" db="EMBL/GenBank/DDBJ databases">
        <title>Pseudomonas dajingensis sp. nov., isolated from the profound head ulcers of farmed Murray cod (Maccullochella peelii peelii).</title>
        <authorList>
            <person name="Liu Y."/>
        </authorList>
    </citation>
    <scope>NUCLEOTIDE SEQUENCE [LARGE SCALE GENOMIC DNA]</scope>
    <source>
        <strain evidence="4 5">MC042</strain>
    </source>
</reference>
<evidence type="ECO:0000256" key="2">
    <source>
        <dbReference type="ARBA" id="ARBA00038115"/>
    </source>
</evidence>
<comment type="caution">
    <text evidence="4">The sequence shown here is derived from an EMBL/GenBank/DDBJ whole genome shotgun (WGS) entry which is preliminary data.</text>
</comment>
<evidence type="ECO:0000313" key="5">
    <source>
        <dbReference type="Proteomes" id="UP000486534"/>
    </source>
</evidence>
<gene>
    <name evidence="4" type="ORF">GDH07_10060</name>
</gene>
<dbReference type="InterPro" id="IPR029058">
    <property type="entry name" value="AB_hydrolase_fold"/>
</dbReference>
<evidence type="ECO:0000256" key="1">
    <source>
        <dbReference type="ARBA" id="ARBA00022801"/>
    </source>
</evidence>
<proteinExistence type="inferred from homology"/>
<dbReference type="PANTHER" id="PTHR22946">
    <property type="entry name" value="DIENELACTONE HYDROLASE DOMAIN-CONTAINING PROTEIN-RELATED"/>
    <property type="match status" value="1"/>
</dbReference>
<dbReference type="Proteomes" id="UP000486534">
    <property type="component" value="Unassembled WGS sequence"/>
</dbReference>
<evidence type="ECO:0000313" key="4">
    <source>
        <dbReference type="EMBL" id="MQA53655.1"/>
    </source>
</evidence>
<comment type="similarity">
    <text evidence="2">Belongs to the AB hydrolase superfamily. FUS2 hydrolase family.</text>
</comment>
<organism evidence="4 5">
    <name type="scientific">Pseudomonas piscis</name>
    <dbReference type="NCBI Taxonomy" id="2614538"/>
    <lineage>
        <taxon>Bacteria</taxon>
        <taxon>Pseudomonadati</taxon>
        <taxon>Pseudomonadota</taxon>
        <taxon>Gammaproteobacteria</taxon>
        <taxon>Pseudomonadales</taxon>
        <taxon>Pseudomonadaceae</taxon>
        <taxon>Pseudomonas</taxon>
    </lineage>
</organism>
<dbReference type="SUPFAM" id="SSF53474">
    <property type="entry name" value="alpha/beta-Hydrolases"/>
    <property type="match status" value="1"/>
</dbReference>
<dbReference type="Pfam" id="PF00561">
    <property type="entry name" value="Abhydrolase_1"/>
    <property type="match status" value="1"/>
</dbReference>
<dbReference type="InterPro" id="IPR000073">
    <property type="entry name" value="AB_hydrolase_1"/>
</dbReference>
<dbReference type="AlphaFoldDB" id="A0A7X1U449"/>
<evidence type="ECO:0000259" key="3">
    <source>
        <dbReference type="Pfam" id="PF00561"/>
    </source>
</evidence>
<accession>A0A7X1U449</accession>
<name>A0A7X1U449_9PSED</name>
<dbReference type="EMBL" id="WHUV01000002">
    <property type="protein sequence ID" value="MQA53655.1"/>
    <property type="molecule type" value="Genomic_DNA"/>
</dbReference>
<dbReference type="GO" id="GO:0052689">
    <property type="term" value="F:carboxylic ester hydrolase activity"/>
    <property type="evidence" value="ECO:0007669"/>
    <property type="project" value="UniProtKB-ARBA"/>
</dbReference>
<sequence>MQSRQLFQRKRTMSDISEFPVSTTLHFYSNATRCVADFYQPAGAGPFPVVVMAHGLGGTRGMRIPAFAQRFVAAGYACLAFDYRHFGDSDGEPRQLLDIKRQLEDWHAALAHARSLAEVDPERVAIWGTSFGGGHVLTIAAEDPQVAAVISQCPFTDGLASSLVTQPLVSIKLTALAVLDRLGAMLGARPVMAALAGQPGETAFMTSPDSWGGYHGLIAPGASNRNEIAARFALDIIRYYPGRRTPGIQAPVLFSVCDPDSVAPAKATLRHAGRAPRHEIKRYPYGHFAIYVGKPFEEVVADQVDFLLRTVPVAPKNNEPERRSRG</sequence>
<feature type="domain" description="AB hydrolase-1" evidence="3">
    <location>
        <begin position="48"/>
        <end position="292"/>
    </location>
</feature>
<dbReference type="InterPro" id="IPR050261">
    <property type="entry name" value="FrsA_esterase"/>
</dbReference>
<dbReference type="Gene3D" id="3.40.50.1820">
    <property type="entry name" value="alpha/beta hydrolase"/>
    <property type="match status" value="1"/>
</dbReference>
<keyword evidence="1 4" id="KW-0378">Hydrolase</keyword>